<proteinExistence type="predicted"/>
<dbReference type="Proteomes" id="UP000295122">
    <property type="component" value="Unassembled WGS sequence"/>
</dbReference>
<protein>
    <submittedName>
        <fullName evidence="1">Uncharacterized protein</fullName>
    </submittedName>
</protein>
<sequence>MDQQQSWSLEAVAQLREMAKERIPVETMSLKLKRPVDQVRTKLGEIGITPTRDSDDDGA</sequence>
<evidence type="ECO:0000313" key="1">
    <source>
        <dbReference type="EMBL" id="TDR89659.1"/>
    </source>
</evidence>
<evidence type="ECO:0000313" key="2">
    <source>
        <dbReference type="Proteomes" id="UP000295122"/>
    </source>
</evidence>
<keyword evidence="2" id="KW-1185">Reference proteome</keyword>
<gene>
    <name evidence="1" type="ORF">EV668_2494</name>
</gene>
<dbReference type="AlphaFoldDB" id="A0A4V6PZI8"/>
<organism evidence="1 2">
    <name type="scientific">Enterovirga rhinocerotis</name>
    <dbReference type="NCBI Taxonomy" id="1339210"/>
    <lineage>
        <taxon>Bacteria</taxon>
        <taxon>Pseudomonadati</taxon>
        <taxon>Pseudomonadota</taxon>
        <taxon>Alphaproteobacteria</taxon>
        <taxon>Hyphomicrobiales</taxon>
        <taxon>Methylobacteriaceae</taxon>
        <taxon>Enterovirga</taxon>
    </lineage>
</organism>
<reference evidence="1 2" key="1">
    <citation type="submission" date="2019-03" db="EMBL/GenBank/DDBJ databases">
        <title>Genomic Encyclopedia of Type Strains, Phase IV (KMG-IV): sequencing the most valuable type-strain genomes for metagenomic binning, comparative biology and taxonomic classification.</title>
        <authorList>
            <person name="Goeker M."/>
        </authorList>
    </citation>
    <scope>NUCLEOTIDE SEQUENCE [LARGE SCALE GENOMIC DNA]</scope>
    <source>
        <strain evidence="1 2">DSM 25903</strain>
    </source>
</reference>
<name>A0A4V6PZI8_9HYPH</name>
<accession>A0A4V6PZI8</accession>
<dbReference type="OrthoDB" id="7960754at2"/>
<dbReference type="EMBL" id="SNZR01000013">
    <property type="protein sequence ID" value="TDR89659.1"/>
    <property type="molecule type" value="Genomic_DNA"/>
</dbReference>
<comment type="caution">
    <text evidence="1">The sequence shown here is derived from an EMBL/GenBank/DDBJ whole genome shotgun (WGS) entry which is preliminary data.</text>
</comment>
<dbReference type="RefSeq" id="WP_133770447.1">
    <property type="nucleotide sequence ID" value="NZ_SNZR01000013.1"/>
</dbReference>